<dbReference type="RefSeq" id="WP_091514963.1">
    <property type="nucleotide sequence ID" value="NZ_FOLE01000010.1"/>
</dbReference>
<keyword evidence="1" id="KW-0732">Signal</keyword>
<gene>
    <name evidence="2" type="ORF">SAMN05421780_11038</name>
</gene>
<evidence type="ECO:0000313" key="3">
    <source>
        <dbReference type="Proteomes" id="UP000199514"/>
    </source>
</evidence>
<sequence>MKKILIGGIVLLGIAAALTASAAAKNSNQYDEITSNSSGGMYVSDNFFVNWAWDTNRKLFGFSLVQRMPNGELNNQKGATIEWGNSTSMNSNDNQYILIVQSVDDGMYLNLRRQDGDKLIDVSKVLAKKGQPQPEIIQSK</sequence>
<evidence type="ECO:0000313" key="2">
    <source>
        <dbReference type="EMBL" id="SFC80649.1"/>
    </source>
</evidence>
<accession>A0A1I1M5D8</accession>
<feature type="chain" id="PRO_5011532071" evidence="1">
    <location>
        <begin position="23"/>
        <end position="140"/>
    </location>
</feature>
<organism evidence="2 3">
    <name type="scientific">Flexibacter flexilis DSM 6793</name>
    <dbReference type="NCBI Taxonomy" id="927664"/>
    <lineage>
        <taxon>Bacteria</taxon>
        <taxon>Pseudomonadati</taxon>
        <taxon>Bacteroidota</taxon>
        <taxon>Cytophagia</taxon>
        <taxon>Cytophagales</taxon>
        <taxon>Flexibacteraceae</taxon>
        <taxon>Flexibacter</taxon>
    </lineage>
</organism>
<keyword evidence="3" id="KW-1185">Reference proteome</keyword>
<dbReference type="STRING" id="927664.SAMN05421780_11038"/>
<evidence type="ECO:0000256" key="1">
    <source>
        <dbReference type="SAM" id="SignalP"/>
    </source>
</evidence>
<proteinExistence type="predicted"/>
<reference evidence="2 3" key="1">
    <citation type="submission" date="2016-10" db="EMBL/GenBank/DDBJ databases">
        <authorList>
            <person name="de Groot N.N."/>
        </authorList>
    </citation>
    <scope>NUCLEOTIDE SEQUENCE [LARGE SCALE GENOMIC DNA]</scope>
    <source>
        <strain evidence="2 3">DSM 6793</strain>
    </source>
</reference>
<name>A0A1I1M5D8_9BACT</name>
<feature type="signal peptide" evidence="1">
    <location>
        <begin position="1"/>
        <end position="22"/>
    </location>
</feature>
<dbReference type="EMBL" id="FOLE01000010">
    <property type="protein sequence ID" value="SFC80649.1"/>
    <property type="molecule type" value="Genomic_DNA"/>
</dbReference>
<dbReference type="AlphaFoldDB" id="A0A1I1M5D8"/>
<protein>
    <submittedName>
        <fullName evidence="2">Uncharacterized protein</fullName>
    </submittedName>
</protein>
<dbReference type="Proteomes" id="UP000199514">
    <property type="component" value="Unassembled WGS sequence"/>
</dbReference>